<dbReference type="InterPro" id="IPR010432">
    <property type="entry name" value="RDD"/>
</dbReference>
<dbReference type="Proteomes" id="UP000636960">
    <property type="component" value="Unassembled WGS sequence"/>
</dbReference>
<feature type="transmembrane region" description="Helical" evidence="5">
    <location>
        <begin position="116"/>
        <end position="137"/>
    </location>
</feature>
<name>A0A919JRJ2_9ACTN</name>
<evidence type="ECO:0000313" key="7">
    <source>
        <dbReference type="EMBL" id="GIE93540.1"/>
    </source>
</evidence>
<feature type="transmembrane region" description="Helical" evidence="5">
    <location>
        <begin position="63"/>
        <end position="82"/>
    </location>
</feature>
<dbReference type="Pfam" id="PF06271">
    <property type="entry name" value="RDD"/>
    <property type="match status" value="1"/>
</dbReference>
<evidence type="ECO:0000256" key="5">
    <source>
        <dbReference type="SAM" id="Phobius"/>
    </source>
</evidence>
<sequence>MNEYPAGYGSERTPYQPTQAYAFPSPPQRGAIQVHQQQTPMPYAATPAPVSAGGRLGAVLLDALLMLVTLWIGWLIWSLFTWQNGQTPGKQMLGHVVADAQTGEPFDWARMALREFCIKGVLGWLLNVVSFGIYFWVDSLMVLGDRQQTLHDRMANSIVRHI</sequence>
<keyword evidence="2 5" id="KW-0812">Transmembrane</keyword>
<evidence type="ECO:0000259" key="6">
    <source>
        <dbReference type="Pfam" id="PF06271"/>
    </source>
</evidence>
<accession>A0A919JRJ2</accession>
<proteinExistence type="predicted"/>
<protein>
    <recommendedName>
        <fullName evidence="6">RDD domain-containing protein</fullName>
    </recommendedName>
</protein>
<feature type="domain" description="RDD" evidence="6">
    <location>
        <begin position="56"/>
        <end position="156"/>
    </location>
</feature>
<evidence type="ECO:0000256" key="2">
    <source>
        <dbReference type="ARBA" id="ARBA00022692"/>
    </source>
</evidence>
<evidence type="ECO:0000313" key="8">
    <source>
        <dbReference type="Proteomes" id="UP000636960"/>
    </source>
</evidence>
<organism evidence="7 8">
    <name type="scientific">Paractinoplanes rishiriensis</name>
    <dbReference type="NCBI Taxonomy" id="1050105"/>
    <lineage>
        <taxon>Bacteria</taxon>
        <taxon>Bacillati</taxon>
        <taxon>Actinomycetota</taxon>
        <taxon>Actinomycetes</taxon>
        <taxon>Micromonosporales</taxon>
        <taxon>Micromonosporaceae</taxon>
        <taxon>Paractinoplanes</taxon>
    </lineage>
</organism>
<comment type="caution">
    <text evidence="7">The sequence shown here is derived from an EMBL/GenBank/DDBJ whole genome shotgun (WGS) entry which is preliminary data.</text>
</comment>
<keyword evidence="3 5" id="KW-1133">Transmembrane helix</keyword>
<evidence type="ECO:0000256" key="4">
    <source>
        <dbReference type="ARBA" id="ARBA00023136"/>
    </source>
</evidence>
<keyword evidence="4 5" id="KW-0472">Membrane</keyword>
<dbReference type="AlphaFoldDB" id="A0A919JRJ2"/>
<evidence type="ECO:0000256" key="3">
    <source>
        <dbReference type="ARBA" id="ARBA00022989"/>
    </source>
</evidence>
<keyword evidence="8" id="KW-1185">Reference proteome</keyword>
<reference evidence="7" key="1">
    <citation type="submission" date="2021-01" db="EMBL/GenBank/DDBJ databases">
        <title>Whole genome shotgun sequence of Actinoplanes rishiriensis NBRC 108556.</title>
        <authorList>
            <person name="Komaki H."/>
            <person name="Tamura T."/>
        </authorList>
    </citation>
    <scope>NUCLEOTIDE SEQUENCE</scope>
    <source>
        <strain evidence="7">NBRC 108556</strain>
    </source>
</reference>
<dbReference type="GO" id="GO:0016020">
    <property type="term" value="C:membrane"/>
    <property type="evidence" value="ECO:0007669"/>
    <property type="project" value="UniProtKB-SubCell"/>
</dbReference>
<comment type="subcellular location">
    <subcellularLocation>
        <location evidence="1">Membrane</location>
        <topology evidence="1">Multi-pass membrane protein</topology>
    </subcellularLocation>
</comment>
<dbReference type="RefSeq" id="WP_203779771.1">
    <property type="nucleotide sequence ID" value="NZ_BOMV01000007.1"/>
</dbReference>
<evidence type="ECO:0000256" key="1">
    <source>
        <dbReference type="ARBA" id="ARBA00004141"/>
    </source>
</evidence>
<gene>
    <name evidence="7" type="ORF">Ari01nite_10050</name>
</gene>
<dbReference type="EMBL" id="BOMV01000007">
    <property type="protein sequence ID" value="GIE93540.1"/>
    <property type="molecule type" value="Genomic_DNA"/>
</dbReference>